<comment type="similarity">
    <text evidence="3 10 13">Belongs to the IPP transferase family.</text>
</comment>
<dbReference type="Proteomes" id="UP000231379">
    <property type="component" value="Unassembled WGS sequence"/>
</dbReference>
<evidence type="ECO:0000313" key="14">
    <source>
        <dbReference type="EMBL" id="PIR82164.1"/>
    </source>
</evidence>
<dbReference type="Gene3D" id="3.40.50.300">
    <property type="entry name" value="P-loop containing nucleotide triphosphate hydrolases"/>
    <property type="match status" value="1"/>
</dbReference>
<evidence type="ECO:0000256" key="1">
    <source>
        <dbReference type="ARBA" id="ARBA00001946"/>
    </source>
</evidence>
<feature type="region of interest" description="Interaction with substrate tRNA" evidence="10">
    <location>
        <begin position="44"/>
        <end position="47"/>
    </location>
</feature>
<feature type="site" description="Interaction with substrate tRNA" evidence="10">
    <location>
        <position position="133"/>
    </location>
</feature>
<dbReference type="EC" id="2.5.1.75" evidence="10"/>
<evidence type="ECO:0000256" key="13">
    <source>
        <dbReference type="RuleBase" id="RU003785"/>
    </source>
</evidence>
<evidence type="ECO:0000256" key="4">
    <source>
        <dbReference type="ARBA" id="ARBA00022679"/>
    </source>
</evidence>
<reference evidence="15" key="1">
    <citation type="submission" date="2017-09" db="EMBL/GenBank/DDBJ databases">
        <title>Depth-based differentiation of microbial function through sediment-hosted aquifers and enrichment of novel symbionts in the deep terrestrial subsurface.</title>
        <authorList>
            <person name="Probst A.J."/>
            <person name="Ladd B."/>
            <person name="Jarett J.K."/>
            <person name="Geller-Mcgrath D.E."/>
            <person name="Sieber C.M.K."/>
            <person name="Emerson J.B."/>
            <person name="Anantharaman K."/>
            <person name="Thomas B.C."/>
            <person name="Malmstrom R."/>
            <person name="Stieglmeier M."/>
            <person name="Klingl A."/>
            <person name="Woyke T."/>
            <person name="Ryan C.M."/>
            <person name="Banfield J.F."/>
        </authorList>
    </citation>
    <scope>NUCLEOTIDE SEQUENCE [LARGE SCALE GENOMIC DNA]</scope>
</reference>
<comment type="subunit">
    <text evidence="10">Monomer.</text>
</comment>
<keyword evidence="8 10" id="KW-0460">Magnesium</keyword>
<evidence type="ECO:0000256" key="11">
    <source>
        <dbReference type="RuleBase" id="RU003783"/>
    </source>
</evidence>
<keyword evidence="4 10" id="KW-0808">Transferase</keyword>
<keyword evidence="6 10" id="KW-0547">Nucleotide-binding</keyword>
<dbReference type="AlphaFoldDB" id="A0A2H0U6W1"/>
<comment type="caution">
    <text evidence="10">Lacks conserved residue(s) required for the propagation of feature annotation.</text>
</comment>
<gene>
    <name evidence="10" type="primary">miaA</name>
    <name evidence="14" type="ORF">COU20_03315</name>
</gene>
<dbReference type="InterPro" id="IPR018022">
    <property type="entry name" value="IPT"/>
</dbReference>
<dbReference type="GO" id="GO:0005524">
    <property type="term" value="F:ATP binding"/>
    <property type="evidence" value="ECO:0007669"/>
    <property type="project" value="UniProtKB-UniRule"/>
</dbReference>
<protein>
    <recommendedName>
        <fullName evidence="10">tRNA dimethylallyltransferase</fullName>
        <ecNumber evidence="10">2.5.1.75</ecNumber>
    </recommendedName>
    <alternativeName>
        <fullName evidence="10">Dimethylallyl diphosphate:tRNA dimethylallyltransferase</fullName>
        <shortName evidence="10">DMAPP:tRNA dimethylallyltransferase</shortName>
        <shortName evidence="10">DMATase</shortName>
    </alternativeName>
    <alternativeName>
        <fullName evidence="10">Isopentenyl-diphosphate:tRNA isopentenyltransferase</fullName>
        <shortName evidence="10">IPP transferase</shortName>
        <shortName evidence="10">IPPT</shortName>
        <shortName evidence="10">IPTase</shortName>
    </alternativeName>
</protein>
<dbReference type="PANTHER" id="PTHR11088">
    <property type="entry name" value="TRNA DIMETHYLALLYLTRANSFERASE"/>
    <property type="match status" value="1"/>
</dbReference>
<feature type="binding site" evidence="10">
    <location>
        <begin position="19"/>
        <end position="26"/>
    </location>
    <ligand>
        <name>ATP</name>
        <dbReference type="ChEBI" id="CHEBI:30616"/>
    </ligand>
</feature>
<dbReference type="Pfam" id="PF01715">
    <property type="entry name" value="IPPT"/>
    <property type="match status" value="1"/>
</dbReference>
<dbReference type="NCBIfam" id="TIGR00174">
    <property type="entry name" value="miaA"/>
    <property type="match status" value="1"/>
</dbReference>
<keyword evidence="5 10" id="KW-0819">tRNA processing</keyword>
<accession>A0A2H0U6W1</accession>
<dbReference type="InterPro" id="IPR039657">
    <property type="entry name" value="Dimethylallyltransferase"/>
</dbReference>
<name>A0A2H0U6W1_9BACT</name>
<evidence type="ECO:0000256" key="5">
    <source>
        <dbReference type="ARBA" id="ARBA00022694"/>
    </source>
</evidence>
<evidence type="ECO:0000256" key="9">
    <source>
        <dbReference type="ARBA" id="ARBA00049563"/>
    </source>
</evidence>
<proteinExistence type="inferred from homology"/>
<comment type="caution">
    <text evidence="14">The sequence shown here is derived from an EMBL/GenBank/DDBJ whole genome shotgun (WGS) entry which is preliminary data.</text>
</comment>
<evidence type="ECO:0000256" key="2">
    <source>
        <dbReference type="ARBA" id="ARBA00003213"/>
    </source>
</evidence>
<feature type="binding site" evidence="10">
    <location>
        <begin position="21"/>
        <end position="26"/>
    </location>
    <ligand>
        <name>substrate</name>
    </ligand>
</feature>
<evidence type="ECO:0000256" key="7">
    <source>
        <dbReference type="ARBA" id="ARBA00022840"/>
    </source>
</evidence>
<dbReference type="SUPFAM" id="SSF52540">
    <property type="entry name" value="P-loop containing nucleoside triphosphate hydrolases"/>
    <property type="match status" value="1"/>
</dbReference>
<dbReference type="HAMAP" id="MF_00185">
    <property type="entry name" value="IPP_trans"/>
    <property type="match status" value="1"/>
</dbReference>
<dbReference type="Gene3D" id="1.10.20.140">
    <property type="match status" value="1"/>
</dbReference>
<comment type="cofactor">
    <cofactor evidence="1 10">
        <name>Mg(2+)</name>
        <dbReference type="ChEBI" id="CHEBI:18420"/>
    </cofactor>
</comment>
<keyword evidence="7 10" id="KW-0067">ATP-binding</keyword>
<evidence type="ECO:0000256" key="6">
    <source>
        <dbReference type="ARBA" id="ARBA00022741"/>
    </source>
</evidence>
<sequence>MHNDSVHSRKSIKVLVVVGPTASGKSALAVELARRFNGEIISADSRQVYRGLDIGTGKITEREMRGIPHHLLDIVSPKRVFTAHDFLTRGRKVLCDIAGRGKLPIIAGGTGFYIDALLGRIALPDTPANQGLRAALKDVGERELFSMLEELDPRRAESIDRHNKRRLIRALEIAHAPGGSARASKGAARPPAYDTLWIGLALDTKARRERIARRLKARLRQGMVAEARRLHASGLSYKRMDALGLEYRALARYLQGKVSRKDLESQLHRDICRYAKRQVTYWRRNNEIRWFAPSQMRKTMRTIRDWLS</sequence>
<evidence type="ECO:0000256" key="12">
    <source>
        <dbReference type="RuleBase" id="RU003784"/>
    </source>
</evidence>
<comment type="catalytic activity">
    <reaction evidence="9 10 11">
        <text>adenosine(37) in tRNA + dimethylallyl diphosphate = N(6)-dimethylallyladenosine(37) in tRNA + diphosphate</text>
        <dbReference type="Rhea" id="RHEA:26482"/>
        <dbReference type="Rhea" id="RHEA-COMP:10162"/>
        <dbReference type="Rhea" id="RHEA-COMP:10375"/>
        <dbReference type="ChEBI" id="CHEBI:33019"/>
        <dbReference type="ChEBI" id="CHEBI:57623"/>
        <dbReference type="ChEBI" id="CHEBI:74411"/>
        <dbReference type="ChEBI" id="CHEBI:74415"/>
        <dbReference type="EC" id="2.5.1.75"/>
    </reaction>
</comment>
<organism evidence="14 15">
    <name type="scientific">Candidatus Kaiserbacteria bacterium CG10_big_fil_rev_8_21_14_0_10_59_10</name>
    <dbReference type="NCBI Taxonomy" id="1974612"/>
    <lineage>
        <taxon>Bacteria</taxon>
        <taxon>Candidatus Kaiseribacteriota</taxon>
    </lineage>
</organism>
<feature type="site" description="Interaction with substrate tRNA" evidence="10">
    <location>
        <position position="110"/>
    </location>
</feature>
<evidence type="ECO:0000256" key="8">
    <source>
        <dbReference type="ARBA" id="ARBA00022842"/>
    </source>
</evidence>
<evidence type="ECO:0000256" key="3">
    <source>
        <dbReference type="ARBA" id="ARBA00005842"/>
    </source>
</evidence>
<evidence type="ECO:0000256" key="10">
    <source>
        <dbReference type="HAMAP-Rule" id="MF_00185"/>
    </source>
</evidence>
<dbReference type="EMBL" id="PFBM01000021">
    <property type="protein sequence ID" value="PIR82164.1"/>
    <property type="molecule type" value="Genomic_DNA"/>
</dbReference>
<evidence type="ECO:0000313" key="15">
    <source>
        <dbReference type="Proteomes" id="UP000231379"/>
    </source>
</evidence>
<dbReference type="PANTHER" id="PTHR11088:SF60">
    <property type="entry name" value="TRNA DIMETHYLALLYLTRANSFERASE"/>
    <property type="match status" value="1"/>
</dbReference>
<dbReference type="GO" id="GO:0006400">
    <property type="term" value="P:tRNA modification"/>
    <property type="evidence" value="ECO:0007669"/>
    <property type="project" value="TreeGrafter"/>
</dbReference>
<comment type="function">
    <text evidence="2 10 12">Catalyzes the transfer of a dimethylallyl group onto the adenine at position 37 in tRNAs that read codons beginning with uridine, leading to the formation of N6-(dimethylallyl)adenosine (i(6)A).</text>
</comment>
<dbReference type="GO" id="GO:0052381">
    <property type="term" value="F:tRNA dimethylallyltransferase activity"/>
    <property type="evidence" value="ECO:0007669"/>
    <property type="project" value="UniProtKB-UniRule"/>
</dbReference>
<dbReference type="InterPro" id="IPR027417">
    <property type="entry name" value="P-loop_NTPase"/>
</dbReference>